<protein>
    <recommendedName>
        <fullName evidence="5">Ig-like domain-containing protein</fullName>
    </recommendedName>
</protein>
<feature type="compositionally biased region" description="Basic and acidic residues" evidence="4">
    <location>
        <begin position="370"/>
        <end position="427"/>
    </location>
</feature>
<dbReference type="PANTHER" id="PTHR45080">
    <property type="entry name" value="CONTACTIN 5"/>
    <property type="match status" value="1"/>
</dbReference>
<feature type="region of interest" description="Disordered" evidence="4">
    <location>
        <begin position="1"/>
        <end position="154"/>
    </location>
</feature>
<feature type="region of interest" description="Disordered" evidence="4">
    <location>
        <begin position="767"/>
        <end position="802"/>
    </location>
</feature>
<feature type="region of interest" description="Disordered" evidence="4">
    <location>
        <begin position="341"/>
        <end position="580"/>
    </location>
</feature>
<feature type="compositionally biased region" description="Basic and acidic residues" evidence="4">
    <location>
        <begin position="465"/>
        <end position="504"/>
    </location>
</feature>
<gene>
    <name evidence="6" type="ORF">CM83_81764</name>
</gene>
<feature type="compositionally biased region" description="Low complexity" evidence="4">
    <location>
        <begin position="865"/>
        <end position="886"/>
    </location>
</feature>
<feature type="compositionally biased region" description="Basic and acidic residues" evidence="4">
    <location>
        <begin position="341"/>
        <end position="360"/>
    </location>
</feature>
<dbReference type="InterPro" id="IPR003599">
    <property type="entry name" value="Ig_sub"/>
</dbReference>
<dbReference type="InterPro" id="IPR007110">
    <property type="entry name" value="Ig-like_dom"/>
</dbReference>
<feature type="compositionally biased region" description="Basic and acidic residues" evidence="4">
    <location>
        <begin position="767"/>
        <end position="778"/>
    </location>
</feature>
<feature type="domain" description="Ig-like" evidence="5">
    <location>
        <begin position="1154"/>
        <end position="1253"/>
    </location>
</feature>
<evidence type="ECO:0000256" key="2">
    <source>
        <dbReference type="ARBA" id="ARBA00023157"/>
    </source>
</evidence>
<evidence type="ECO:0000256" key="3">
    <source>
        <dbReference type="ARBA" id="ARBA00023319"/>
    </source>
</evidence>
<dbReference type="PROSITE" id="PS50835">
    <property type="entry name" value="IG_LIKE"/>
    <property type="match status" value="3"/>
</dbReference>
<dbReference type="Pfam" id="PF07679">
    <property type="entry name" value="I-set"/>
    <property type="match status" value="3"/>
</dbReference>
<dbReference type="FunFam" id="2.60.40.10:FF:000032">
    <property type="entry name" value="palladin isoform X1"/>
    <property type="match status" value="1"/>
</dbReference>
<dbReference type="SMART" id="SM00408">
    <property type="entry name" value="IGc2"/>
    <property type="match status" value="3"/>
</dbReference>
<dbReference type="InterPro" id="IPR036179">
    <property type="entry name" value="Ig-like_dom_sf"/>
</dbReference>
<reference evidence="6" key="2">
    <citation type="submission" date="2014-07" db="EMBL/GenBank/DDBJ databases">
        <authorList>
            <person name="Hull J."/>
        </authorList>
    </citation>
    <scope>NUCLEOTIDE SEQUENCE</scope>
</reference>
<dbReference type="SUPFAM" id="SSF48726">
    <property type="entry name" value="Immunoglobulin"/>
    <property type="match status" value="3"/>
</dbReference>
<proteinExistence type="predicted"/>
<keyword evidence="3" id="KW-0393">Immunoglobulin domain</keyword>
<evidence type="ECO:0000256" key="4">
    <source>
        <dbReference type="SAM" id="MobiDB-lite"/>
    </source>
</evidence>
<dbReference type="PANTHER" id="PTHR45080:SF8">
    <property type="entry name" value="IG-LIKE DOMAIN-CONTAINING PROTEIN"/>
    <property type="match status" value="1"/>
</dbReference>
<dbReference type="InterPro" id="IPR013098">
    <property type="entry name" value="Ig_I-set"/>
</dbReference>
<dbReference type="EMBL" id="GBHO01001615">
    <property type="protein sequence ID" value="JAG41989.1"/>
    <property type="molecule type" value="Transcribed_RNA"/>
</dbReference>
<reference evidence="6" key="1">
    <citation type="journal article" date="2014" name="PLoS ONE">
        <title>Transcriptome-Based Identification of ABC Transporters in the Western Tarnished Plant Bug Lygus hesperus.</title>
        <authorList>
            <person name="Hull J.J."/>
            <person name="Chaney K."/>
            <person name="Geib S.M."/>
            <person name="Fabrick J.A."/>
            <person name="Brent C.S."/>
            <person name="Walsh D."/>
            <person name="Lavine L.C."/>
        </authorList>
    </citation>
    <scope>NUCLEOTIDE SEQUENCE</scope>
</reference>
<sequence>KEKKTKLEQEIKEKEEKDKEVKMAQAKMEIEENKKKEKLEKENKEKEEKEKKEKLEQEKKEKEEKDKTAKLKQEEQQAQSLKEDQKRKVDKEMKNKAKEEERKSKLVVEEDLKREEDRKVKVEAVKGAVKETSEVNDEKKVDEAKEEKSKGEDRVQLVKLEAEKKKKEEENILKLDQEKKKKDDLGDKVKGDEVKVKVDEPTQGEDEVKLEEERRRKCIEDEEKAELDKKAREKQQSLSYVDDMICKGVKTIAELKLVIEIMRLYKHVCTPLSEPLDGISVSLESLYEKSNISDFVLDLIQPMLKLRRATDSARSSSEESGLLSVSMKLLSHLEPVLHLGEVDRKEKQREEVQRLMKQKEEDEIQAKAARSKDEELERERIDTELRRAKAKAEEEKKQEEAKKKQRREEQKIKETQDMERKKKDSKQDQLQSVIEGTVQQETPTVKANEDDEKNKQKPVQQGESVEEHKARHDVEAENKIYEQDGEKSEVLKPKEMVIEKRTNREIQNAKLKEEAEKRAKNIEEAREKERQEKRLRMQQEREQLEEEEKIRREKDKVDRETRALEDKEKLEKEKEEVEQRERNIKAKLEQVKREKRELEMEEQNKIMQARKLERERQEQEEISRKEKEEAMLRTQLEREQEMKKHRLKELERREAELDSIRSRESLRKAHLDDVCKREVAKGISKSLDAVYLSSSEKLYKGPLEYSASVTTMNARDAGVHSTRGISVVELMDYQPPPVRPERTKKYDHRKAVIEREFDNQPTISKWDTRLRDLSPDTRRRPKELTSYTPPSSNQDLTAHTWDKSKEQSWRHLEYPTPEYEAPSAYHRSRRSVSPLKDFGSTQSIGGTRYQAAPQPVQPYHRSRRSLSPLERSLNQPYSGSTVSLTSVGSRKHIDELTSARVRPPTPTRSYVPTRSSSISKPHQRAYIVNGLVDKTVIHGGKIRLSCNIGGDPNPSIEWMKDGKSIAYHTEASRYKTECNYGVACLEVDGARLSDAGQYTCVVKNVDGQTATTCTVRVALNDDDDKEWESIENELEANMPREVCLSIKGSAFGMPRVTGLVADPLVPCGGTIAVHVQVAGCHRPEVTWLHGGAPLPKYSPRVHYLEDGGLFTLLLEGATPSESGVYTCRVSGRGRGAVDTATTVQVVEKRGHEKPAIFTAKPDTRMTLTAGDDMTLTCYVGGEPRPQVMLTKGIKDITTSCRTLKESFGEYVRLTLKRVTLEDRGTFFIIAKNIYGTDRTFVTLDVRERAKSLTPPSWSERTVSLTSLFKEVHHSSPSWRSAANLHSSYTSLYE</sequence>
<evidence type="ECO:0000313" key="6">
    <source>
        <dbReference type="EMBL" id="JAG41989.1"/>
    </source>
</evidence>
<dbReference type="SMART" id="SM00409">
    <property type="entry name" value="IG"/>
    <property type="match status" value="3"/>
</dbReference>
<accession>A0A0A9ZC35</accession>
<evidence type="ECO:0000259" key="5">
    <source>
        <dbReference type="PROSITE" id="PS50835"/>
    </source>
</evidence>
<feature type="domain" description="Ig-like" evidence="5">
    <location>
        <begin position="921"/>
        <end position="1018"/>
    </location>
</feature>
<dbReference type="GO" id="GO:0007156">
    <property type="term" value="P:homophilic cell adhesion via plasma membrane adhesion molecules"/>
    <property type="evidence" value="ECO:0007669"/>
    <property type="project" value="TreeGrafter"/>
</dbReference>
<feature type="region of interest" description="Disordered" evidence="4">
    <location>
        <begin position="820"/>
        <end position="886"/>
    </location>
</feature>
<feature type="compositionally biased region" description="Polar residues" evidence="4">
    <location>
        <begin position="785"/>
        <end position="797"/>
    </location>
</feature>
<keyword evidence="2" id="KW-1015">Disulfide bond</keyword>
<dbReference type="InterPro" id="IPR003598">
    <property type="entry name" value="Ig_sub2"/>
</dbReference>
<organism evidence="6">
    <name type="scientific">Lygus hesperus</name>
    <name type="common">Western plant bug</name>
    <dbReference type="NCBI Taxonomy" id="30085"/>
    <lineage>
        <taxon>Eukaryota</taxon>
        <taxon>Metazoa</taxon>
        <taxon>Ecdysozoa</taxon>
        <taxon>Arthropoda</taxon>
        <taxon>Hexapoda</taxon>
        <taxon>Insecta</taxon>
        <taxon>Pterygota</taxon>
        <taxon>Neoptera</taxon>
        <taxon>Paraneoptera</taxon>
        <taxon>Hemiptera</taxon>
        <taxon>Heteroptera</taxon>
        <taxon>Panheteroptera</taxon>
        <taxon>Cimicomorpha</taxon>
        <taxon>Miridae</taxon>
        <taxon>Mirini</taxon>
        <taxon>Lygus</taxon>
    </lineage>
</organism>
<name>A0A0A9ZC35_LYGHE</name>
<feature type="compositionally biased region" description="Basic and acidic residues" evidence="4">
    <location>
        <begin position="510"/>
        <end position="580"/>
    </location>
</feature>
<feature type="non-terminal residue" evidence="6">
    <location>
        <position position="1"/>
    </location>
</feature>
<dbReference type="InterPro" id="IPR050958">
    <property type="entry name" value="Cell_Adh-Cytoskel_Orgn"/>
</dbReference>
<keyword evidence="1" id="KW-0732">Signal</keyword>
<evidence type="ECO:0000256" key="1">
    <source>
        <dbReference type="ARBA" id="ARBA00022729"/>
    </source>
</evidence>
<feature type="domain" description="Ig-like" evidence="5">
    <location>
        <begin position="1054"/>
        <end position="1144"/>
    </location>
</feature>
<dbReference type="InterPro" id="IPR013783">
    <property type="entry name" value="Ig-like_fold"/>
</dbReference>
<dbReference type="Gene3D" id="2.60.40.10">
    <property type="entry name" value="Immunoglobulins"/>
    <property type="match status" value="3"/>
</dbReference>
<dbReference type="GO" id="GO:0005886">
    <property type="term" value="C:plasma membrane"/>
    <property type="evidence" value="ECO:0007669"/>
    <property type="project" value="TreeGrafter"/>
</dbReference>